<dbReference type="Gene3D" id="3.40.50.1170">
    <property type="entry name" value="L-asparaginase, N-terminal domain"/>
    <property type="match status" value="1"/>
</dbReference>
<dbReference type="InterPro" id="IPR006034">
    <property type="entry name" value="Asparaginase/glutaminase-like"/>
</dbReference>
<reference evidence="7 8" key="1">
    <citation type="journal article" date="2016" name="Nat. Commun.">
        <title>Thousands of microbial genomes shed light on interconnected biogeochemical processes in an aquifer system.</title>
        <authorList>
            <person name="Anantharaman K."/>
            <person name="Brown C.T."/>
            <person name="Hug L.A."/>
            <person name="Sharon I."/>
            <person name="Castelle C.J."/>
            <person name="Probst A.J."/>
            <person name="Thomas B.C."/>
            <person name="Singh A."/>
            <person name="Wilkins M.J."/>
            <person name="Karaoz U."/>
            <person name="Brodie E.L."/>
            <person name="Williams K.H."/>
            <person name="Hubbard S.S."/>
            <person name="Banfield J.F."/>
        </authorList>
    </citation>
    <scope>NUCLEOTIDE SEQUENCE [LARGE SCALE GENOMIC DNA]</scope>
</reference>
<evidence type="ECO:0000313" key="8">
    <source>
        <dbReference type="Proteomes" id="UP000177370"/>
    </source>
</evidence>
<dbReference type="PROSITE" id="PS51732">
    <property type="entry name" value="ASN_GLN_ASE_3"/>
    <property type="match status" value="1"/>
</dbReference>
<accession>A0A1F6V6Z1</accession>
<feature type="binding site" evidence="3">
    <location>
        <position position="58"/>
    </location>
    <ligand>
        <name>substrate</name>
    </ligand>
</feature>
<evidence type="ECO:0000256" key="2">
    <source>
        <dbReference type="PIRSR" id="PIRSR001220-1"/>
    </source>
</evidence>
<dbReference type="Proteomes" id="UP000177370">
    <property type="component" value="Unassembled WGS sequence"/>
</dbReference>
<evidence type="ECO:0000256" key="4">
    <source>
        <dbReference type="PROSITE-ProRule" id="PRU10100"/>
    </source>
</evidence>
<dbReference type="SUPFAM" id="SSF53774">
    <property type="entry name" value="Glutaminase/Asparaginase"/>
    <property type="match status" value="1"/>
</dbReference>
<sequence length="344" mass="37231">MKKRKVIILGFGGTIAMVPDKEGVLKPAKNVEEIFAVVPSLKKMADVSFFYGLENRDSTNINPTHWAKLAWCVAGVHDKVDGIIITHGTDTMAYTASALSLALGRGLQIPIVFTGSQLPLVAHGTDAKFNLENSMNTVLTACERGIAEVMIVFGDRVLRANRSTKTSQSKFPAFDSPAFPHLAKIDALGIHFIADALKANKKSVLKVRADFQMGILSIDVIPGLEPRILLGVLKSGKCKGLLLKSPGAGNVPSEGEYSLLPVIHEAVDKLKIPVLVSTKFIDTNMRFDIYEPSKMALEAGAISTRDLTNVTAQVKFMWALAQGPKSFADLKKIINTDFVGEITV</sequence>
<evidence type="ECO:0000259" key="5">
    <source>
        <dbReference type="Pfam" id="PF00710"/>
    </source>
</evidence>
<dbReference type="InterPro" id="IPR040919">
    <property type="entry name" value="Asparaginase_C"/>
</dbReference>
<comment type="caution">
    <text evidence="7">The sequence shown here is derived from an EMBL/GenBank/DDBJ whole genome shotgun (WGS) entry which is preliminary data.</text>
</comment>
<dbReference type="CDD" id="cd08963">
    <property type="entry name" value="L-asparaginase_I"/>
    <property type="match status" value="1"/>
</dbReference>
<dbReference type="GO" id="GO:0004067">
    <property type="term" value="F:asparaginase activity"/>
    <property type="evidence" value="ECO:0007669"/>
    <property type="project" value="UniProtKB-UniRule"/>
</dbReference>
<name>A0A1F6V6Z1_9BACT</name>
<dbReference type="InterPro" id="IPR037152">
    <property type="entry name" value="L-asparaginase_N_sf"/>
</dbReference>
<feature type="active site" evidence="4">
    <location>
        <position position="89"/>
    </location>
</feature>
<gene>
    <name evidence="7" type="ORF">A2647_05045</name>
</gene>
<evidence type="ECO:0000256" key="3">
    <source>
        <dbReference type="PIRSR" id="PIRSR001220-2"/>
    </source>
</evidence>
<dbReference type="PANTHER" id="PTHR11707">
    <property type="entry name" value="L-ASPARAGINASE"/>
    <property type="match status" value="1"/>
</dbReference>
<dbReference type="FunFam" id="3.40.50.1170:FF:000001">
    <property type="entry name" value="L-asparaginase 2"/>
    <property type="match status" value="1"/>
</dbReference>
<dbReference type="InterPro" id="IPR036152">
    <property type="entry name" value="Asp/glu_Ase-like_sf"/>
</dbReference>
<evidence type="ECO:0000313" key="7">
    <source>
        <dbReference type="EMBL" id="OGI65279.1"/>
    </source>
</evidence>
<organism evidence="7 8">
    <name type="scientific">Candidatus Nomurabacteria bacterium RIFCSPHIGHO2_01_FULL_40_24b</name>
    <dbReference type="NCBI Taxonomy" id="1801739"/>
    <lineage>
        <taxon>Bacteria</taxon>
        <taxon>Candidatus Nomuraibacteriota</taxon>
    </lineage>
</organism>
<feature type="binding site" evidence="3">
    <location>
        <begin position="89"/>
        <end position="90"/>
    </location>
    <ligand>
        <name>substrate</name>
    </ligand>
</feature>
<feature type="active site" description="O-isoaspartyl threonine intermediate" evidence="2">
    <location>
        <position position="14"/>
    </location>
</feature>
<dbReference type="PROSITE" id="PS00917">
    <property type="entry name" value="ASN_GLN_ASE_2"/>
    <property type="match status" value="1"/>
</dbReference>
<dbReference type="Pfam" id="PF00710">
    <property type="entry name" value="Asparaginase"/>
    <property type="match status" value="1"/>
</dbReference>
<dbReference type="PIRSF" id="PIRSF001220">
    <property type="entry name" value="L-ASNase_gatD"/>
    <property type="match status" value="1"/>
</dbReference>
<dbReference type="Gene3D" id="3.40.50.40">
    <property type="match status" value="1"/>
</dbReference>
<dbReference type="SMART" id="SM00870">
    <property type="entry name" value="Asparaginase"/>
    <property type="match status" value="1"/>
</dbReference>
<dbReference type="InterPro" id="IPR027474">
    <property type="entry name" value="L-asparaginase_N"/>
</dbReference>
<dbReference type="InterPro" id="IPR027475">
    <property type="entry name" value="Asparaginase/glutaminase_AS2"/>
</dbReference>
<evidence type="ECO:0000256" key="1">
    <source>
        <dbReference type="ARBA" id="ARBA00010518"/>
    </source>
</evidence>
<dbReference type="PANTHER" id="PTHR11707:SF28">
    <property type="entry name" value="60 KDA LYSOPHOSPHOLIPASE"/>
    <property type="match status" value="1"/>
</dbReference>
<protein>
    <recommendedName>
        <fullName evidence="9">Asparaginase</fullName>
    </recommendedName>
</protein>
<dbReference type="SFLD" id="SFLDS00057">
    <property type="entry name" value="Glutaminase/Asparaginase"/>
    <property type="match status" value="1"/>
</dbReference>
<dbReference type="EMBL" id="MFTP01000022">
    <property type="protein sequence ID" value="OGI65279.1"/>
    <property type="molecule type" value="Genomic_DNA"/>
</dbReference>
<dbReference type="AlphaFoldDB" id="A0A1F6V6Z1"/>
<dbReference type="Pfam" id="PF17763">
    <property type="entry name" value="Asparaginase_C"/>
    <property type="match status" value="1"/>
</dbReference>
<dbReference type="InterPro" id="IPR027473">
    <property type="entry name" value="L-asparaginase_C"/>
</dbReference>
<evidence type="ECO:0008006" key="9">
    <source>
        <dbReference type="Google" id="ProtNLM"/>
    </source>
</evidence>
<evidence type="ECO:0000259" key="6">
    <source>
        <dbReference type="Pfam" id="PF17763"/>
    </source>
</evidence>
<comment type="similarity">
    <text evidence="1">Belongs to the asparaginase 1 family.</text>
</comment>
<feature type="domain" description="L-asparaginase N-terminal" evidence="5">
    <location>
        <begin position="5"/>
        <end position="194"/>
    </location>
</feature>
<proteinExistence type="inferred from homology"/>
<dbReference type="PRINTS" id="PR00139">
    <property type="entry name" value="ASNGLNASE"/>
</dbReference>
<dbReference type="InterPro" id="IPR041725">
    <property type="entry name" value="L-asparaginase_I"/>
</dbReference>
<feature type="domain" description="Asparaginase/glutaminase C-terminal" evidence="6">
    <location>
        <begin position="218"/>
        <end position="332"/>
    </location>
</feature>
<dbReference type="PIRSF" id="PIRSF500176">
    <property type="entry name" value="L_ASNase"/>
    <property type="match status" value="1"/>
</dbReference>